<gene>
    <name evidence="2" type="ORF">TDUB1175_LOCUS1667</name>
</gene>
<dbReference type="Pfam" id="PF00106">
    <property type="entry name" value="adh_short"/>
    <property type="match status" value="1"/>
</dbReference>
<reference evidence="2" key="1">
    <citation type="submission" date="2021-01" db="EMBL/GenBank/DDBJ databases">
        <authorList>
            <person name="Corre E."/>
            <person name="Pelletier E."/>
            <person name="Niang G."/>
            <person name="Scheremetjew M."/>
            <person name="Finn R."/>
            <person name="Kale V."/>
            <person name="Holt S."/>
            <person name="Cochrane G."/>
            <person name="Meng A."/>
            <person name="Brown T."/>
            <person name="Cohen L."/>
        </authorList>
    </citation>
    <scope>NUCLEOTIDE SEQUENCE</scope>
    <source>
        <strain evidence="2">CCMP147</strain>
    </source>
</reference>
<dbReference type="PANTHER" id="PTHR43157">
    <property type="entry name" value="PHOSPHATIDYLINOSITOL-GLYCAN BIOSYNTHESIS CLASS F PROTEIN-RELATED"/>
    <property type="match status" value="1"/>
</dbReference>
<dbReference type="Gene3D" id="3.40.50.720">
    <property type="entry name" value="NAD(P)-binding Rossmann-like Domain"/>
    <property type="match status" value="1"/>
</dbReference>
<evidence type="ECO:0000256" key="1">
    <source>
        <dbReference type="ARBA" id="ARBA00023002"/>
    </source>
</evidence>
<dbReference type="InterPro" id="IPR002347">
    <property type="entry name" value="SDR_fam"/>
</dbReference>
<organism evidence="2">
    <name type="scientific">Pseudictyota dubia</name>
    <dbReference type="NCBI Taxonomy" id="2749911"/>
    <lineage>
        <taxon>Eukaryota</taxon>
        <taxon>Sar</taxon>
        <taxon>Stramenopiles</taxon>
        <taxon>Ochrophyta</taxon>
        <taxon>Bacillariophyta</taxon>
        <taxon>Mediophyceae</taxon>
        <taxon>Biddulphiophycidae</taxon>
        <taxon>Eupodiscales</taxon>
        <taxon>Odontellaceae</taxon>
        <taxon>Pseudictyota</taxon>
    </lineage>
</organism>
<keyword evidence="1" id="KW-0560">Oxidoreductase</keyword>
<dbReference type="GO" id="GO:0016491">
    <property type="term" value="F:oxidoreductase activity"/>
    <property type="evidence" value="ECO:0007669"/>
    <property type="project" value="UniProtKB-KW"/>
</dbReference>
<dbReference type="AlphaFoldDB" id="A0A7R9VFA6"/>
<dbReference type="PRINTS" id="PR00081">
    <property type="entry name" value="GDHRDH"/>
</dbReference>
<dbReference type="EMBL" id="HBED01003532">
    <property type="protein sequence ID" value="CAD8293869.1"/>
    <property type="molecule type" value="Transcribed_RNA"/>
</dbReference>
<dbReference type="InterPro" id="IPR036291">
    <property type="entry name" value="NAD(P)-bd_dom_sf"/>
</dbReference>
<sequence length="159" mass="17255">MGYCKESSEKPSARGAGMNEDMFDSYLSDDKLLPPLSSKVVAITGTTTGLGFAIARVAVVKGARLVLLLNRKSERSQRAEEELKNFITEGSETDIKSVPCDLMSLESVKSAAKEVNKVANELGGLDVLCNNAGIMAQSDKRTEDGFEVQMQTNQISHFF</sequence>
<dbReference type="PANTHER" id="PTHR43157:SF31">
    <property type="entry name" value="PHOSPHATIDYLINOSITOL-GLYCAN BIOSYNTHESIS CLASS F PROTEIN"/>
    <property type="match status" value="1"/>
</dbReference>
<evidence type="ECO:0000313" key="2">
    <source>
        <dbReference type="EMBL" id="CAD8293869.1"/>
    </source>
</evidence>
<protein>
    <recommendedName>
        <fullName evidence="3">Protochlorophyllide reductase</fullName>
    </recommendedName>
</protein>
<dbReference type="SUPFAM" id="SSF51735">
    <property type="entry name" value="NAD(P)-binding Rossmann-fold domains"/>
    <property type="match status" value="1"/>
</dbReference>
<name>A0A7R9VFA6_9STRA</name>
<proteinExistence type="predicted"/>
<evidence type="ECO:0008006" key="3">
    <source>
        <dbReference type="Google" id="ProtNLM"/>
    </source>
</evidence>
<accession>A0A7R9VFA6</accession>